<dbReference type="InterPro" id="IPR050570">
    <property type="entry name" value="Cell_wall_metabolism_enzyme"/>
</dbReference>
<evidence type="ECO:0000256" key="1">
    <source>
        <dbReference type="SAM" id="Phobius"/>
    </source>
</evidence>
<accession>A0ABT4H3J5</accession>
<protein>
    <submittedName>
        <fullName evidence="3">M23 family metallopeptidase</fullName>
    </submittedName>
</protein>
<keyword evidence="1" id="KW-0472">Membrane</keyword>
<organism evidence="3 4">
    <name type="scientific">Paenibacillus alvei</name>
    <name type="common">Bacillus alvei</name>
    <dbReference type="NCBI Taxonomy" id="44250"/>
    <lineage>
        <taxon>Bacteria</taxon>
        <taxon>Bacillati</taxon>
        <taxon>Bacillota</taxon>
        <taxon>Bacilli</taxon>
        <taxon>Bacillales</taxon>
        <taxon>Paenibacillaceae</taxon>
        <taxon>Paenibacillus</taxon>
    </lineage>
</organism>
<comment type="caution">
    <text evidence="3">The sequence shown here is derived from an EMBL/GenBank/DDBJ whole genome shotgun (WGS) entry which is preliminary data.</text>
</comment>
<reference evidence="3 4" key="1">
    <citation type="submission" date="2022-05" db="EMBL/GenBank/DDBJ databases">
        <title>Genome Sequencing of Bee-Associated Microbes.</title>
        <authorList>
            <person name="Dunlap C."/>
        </authorList>
    </citation>
    <scope>NUCLEOTIDE SEQUENCE [LARGE SCALE GENOMIC DNA]</scope>
    <source>
        <strain evidence="3 4">NRRL B-04010</strain>
    </source>
</reference>
<keyword evidence="1" id="KW-1133">Transmembrane helix</keyword>
<dbReference type="SUPFAM" id="SSF51261">
    <property type="entry name" value="Duplicated hybrid motif"/>
    <property type="match status" value="1"/>
</dbReference>
<evidence type="ECO:0000313" key="4">
    <source>
        <dbReference type="Proteomes" id="UP001527181"/>
    </source>
</evidence>
<dbReference type="Proteomes" id="UP001527181">
    <property type="component" value="Unassembled WGS sequence"/>
</dbReference>
<keyword evidence="4" id="KW-1185">Reference proteome</keyword>
<dbReference type="InterPro" id="IPR016047">
    <property type="entry name" value="M23ase_b-sheet_dom"/>
</dbReference>
<dbReference type="PANTHER" id="PTHR21666">
    <property type="entry name" value="PEPTIDASE-RELATED"/>
    <property type="match status" value="1"/>
</dbReference>
<dbReference type="Gene3D" id="2.70.70.10">
    <property type="entry name" value="Glucose Permease (Domain IIA)"/>
    <property type="match status" value="1"/>
</dbReference>
<sequence>MPAWVVRIGIQVIRDPERALKIALIVLITVMILVMFLFAAPIAFFTFLPVGSSQDEYDYYTQGANRIRVETGIDVNWQHIMAIDAVILSQNFKKSSADRAYGYKEYFVREETETVKKTCTDKKGKEYDCSYTKTNYFARDFEETLQMLVADGKLKSDQLQEVRDKVTFAIESSGGKVSFKGGGVSGPGDIGIFQPVEGAMGWPTDKNQTTITSPFGYRIDPITGAESIFHKGTDIAVPIGTPVYAARDGKVIIARYSSSAGNYVGIDHGDGMVTKYMHCDSLVTKQGAQVKAGQLIAKSGNTGASTGPHLHFQIEISGKPVDAMQYYR</sequence>
<proteinExistence type="predicted"/>
<dbReference type="RefSeq" id="WP_268600166.1">
    <property type="nucleotide sequence ID" value="NZ_JAMDNP010000050.1"/>
</dbReference>
<dbReference type="InterPro" id="IPR011055">
    <property type="entry name" value="Dup_hybrid_motif"/>
</dbReference>
<gene>
    <name evidence="3" type="ORF">M5X12_22055</name>
</gene>
<name>A0ABT4H3J5_PAEAL</name>
<evidence type="ECO:0000313" key="3">
    <source>
        <dbReference type="EMBL" id="MCY9763221.1"/>
    </source>
</evidence>
<dbReference type="PANTHER" id="PTHR21666:SF270">
    <property type="entry name" value="MUREIN HYDROLASE ACTIVATOR ENVC"/>
    <property type="match status" value="1"/>
</dbReference>
<dbReference type="Pfam" id="PF01551">
    <property type="entry name" value="Peptidase_M23"/>
    <property type="match status" value="1"/>
</dbReference>
<evidence type="ECO:0000259" key="2">
    <source>
        <dbReference type="Pfam" id="PF01551"/>
    </source>
</evidence>
<feature type="domain" description="M23ase beta-sheet core" evidence="2">
    <location>
        <begin position="229"/>
        <end position="322"/>
    </location>
</feature>
<dbReference type="CDD" id="cd12797">
    <property type="entry name" value="M23_peptidase"/>
    <property type="match status" value="1"/>
</dbReference>
<feature type="transmembrane region" description="Helical" evidence="1">
    <location>
        <begin position="22"/>
        <end position="48"/>
    </location>
</feature>
<dbReference type="EMBL" id="JAMDNP010000050">
    <property type="protein sequence ID" value="MCY9763221.1"/>
    <property type="molecule type" value="Genomic_DNA"/>
</dbReference>
<keyword evidence="1" id="KW-0812">Transmembrane</keyword>